<dbReference type="GO" id="GO:0046872">
    <property type="term" value="F:metal ion binding"/>
    <property type="evidence" value="ECO:0007669"/>
    <property type="project" value="UniProtKB-KW"/>
</dbReference>
<dbReference type="CDD" id="cd00029">
    <property type="entry name" value="C1"/>
    <property type="match status" value="1"/>
</dbReference>
<dbReference type="GO" id="GO:0030496">
    <property type="term" value="C:midbody"/>
    <property type="evidence" value="ECO:0007669"/>
    <property type="project" value="TreeGrafter"/>
</dbReference>
<name>A0A914ZA09_9BILA</name>
<proteinExistence type="predicted"/>
<feature type="region of interest" description="Disordered" evidence="3">
    <location>
        <begin position="36"/>
        <end position="71"/>
    </location>
</feature>
<dbReference type="WBParaSite" id="PSU_v2.g9503.t1">
    <property type="protein sequence ID" value="PSU_v2.g9503.t1"/>
    <property type="gene ID" value="PSU_v2.g9503"/>
</dbReference>
<dbReference type="InterPro" id="IPR002219">
    <property type="entry name" value="PKC_DAG/PE"/>
</dbReference>
<protein>
    <submittedName>
        <fullName evidence="7">Uncharacterized protein</fullName>
    </submittedName>
</protein>
<dbReference type="GO" id="GO:0000281">
    <property type="term" value="P:mitotic cytokinesis"/>
    <property type="evidence" value="ECO:0007669"/>
    <property type="project" value="TreeGrafter"/>
</dbReference>
<evidence type="ECO:0000313" key="6">
    <source>
        <dbReference type="Proteomes" id="UP000887577"/>
    </source>
</evidence>
<dbReference type="PANTHER" id="PTHR46199">
    <property type="entry name" value="RAC GTPASE-ACTIVATING PROTEIN 1"/>
    <property type="match status" value="1"/>
</dbReference>
<keyword evidence="1" id="KW-0479">Metal-binding</keyword>
<dbReference type="InterPro" id="IPR000198">
    <property type="entry name" value="RhoGAP_dom"/>
</dbReference>
<dbReference type="Proteomes" id="UP000887577">
    <property type="component" value="Unplaced"/>
</dbReference>
<dbReference type="GO" id="GO:0051256">
    <property type="term" value="P:mitotic spindle midzone assembly"/>
    <property type="evidence" value="ECO:0007669"/>
    <property type="project" value="TreeGrafter"/>
</dbReference>
<dbReference type="PANTHER" id="PTHR46199:SF3">
    <property type="entry name" value="RAC GTPASE-ACTIVATING PROTEIN 1"/>
    <property type="match status" value="1"/>
</dbReference>
<dbReference type="InterPro" id="IPR046349">
    <property type="entry name" value="C1-like_sf"/>
</dbReference>
<feature type="compositionally biased region" description="Low complexity" evidence="3">
    <location>
        <begin position="454"/>
        <end position="474"/>
    </location>
</feature>
<feature type="domain" description="Rho-GAP" evidence="5">
    <location>
        <begin position="245"/>
        <end position="432"/>
    </location>
</feature>
<evidence type="ECO:0000256" key="1">
    <source>
        <dbReference type="ARBA" id="ARBA00022723"/>
    </source>
</evidence>
<dbReference type="GO" id="GO:0005096">
    <property type="term" value="F:GTPase activator activity"/>
    <property type="evidence" value="ECO:0007669"/>
    <property type="project" value="TreeGrafter"/>
</dbReference>
<evidence type="ECO:0000313" key="7">
    <source>
        <dbReference type="WBParaSite" id="PSU_v2.g9503.t1"/>
    </source>
</evidence>
<dbReference type="GO" id="GO:0097149">
    <property type="term" value="C:centralspindlin complex"/>
    <property type="evidence" value="ECO:0007669"/>
    <property type="project" value="TreeGrafter"/>
</dbReference>
<reference evidence="7" key="1">
    <citation type="submission" date="2022-11" db="UniProtKB">
        <authorList>
            <consortium name="WormBaseParasite"/>
        </authorList>
    </citation>
    <scope>IDENTIFICATION</scope>
</reference>
<evidence type="ECO:0000259" key="4">
    <source>
        <dbReference type="PROSITE" id="PS50081"/>
    </source>
</evidence>
<feature type="domain" description="Phorbol-ester/DAG-type" evidence="4">
    <location>
        <begin position="182"/>
        <end position="229"/>
    </location>
</feature>
<accession>A0A914ZA09</accession>
<evidence type="ECO:0000256" key="3">
    <source>
        <dbReference type="SAM" id="MobiDB-lite"/>
    </source>
</evidence>
<sequence>MPFCFWPKKCCYSRPLLLLETQYSNEETDEISVFESGPSEIDYDKTGDTSMESSTPKRATRKRCSATSKTPQQPLIVRFDDAEEDDAEEIPTKRCKNIEEDIKITATIRYDSSEIRHSSGYVKIRRSKSESDLCRFQKEIINIKPKPITPHFNAGSRFSMNKQTPQNYARSWTLGQEIERRTHRVKSFSSVFENCDVCSKHLIAKNALKCVDCNVRFHRHCQSGAPMPCIPKVPIPKTPSKLQKCSLVQYCPETHPFIPPILIHCIIALERDRLSFEGIYRISGTQEAVKSLYKEFMSNRKIPNLFKAETENITGCIKMFLRELRDSIIPSTSYNDFLKAIEAKNEQQIINTIFELSAPNRDTLAYLILHLQKVANNSSINKMPIQNLATVLCPTIVGYSKLVTPSFENVEELSRSQYIILYRLLKIPSEFWKRFIENNMGAVLAAEARTPGSQTPLLTVTSTTKTQTSSSTSKNGTPKMPKPKSNNNQFHLEFEDTNLNTENFSPIIQPLSMASKTMRGISFKPPM</sequence>
<organism evidence="6 7">
    <name type="scientific">Panagrolaimus superbus</name>
    <dbReference type="NCBI Taxonomy" id="310955"/>
    <lineage>
        <taxon>Eukaryota</taxon>
        <taxon>Metazoa</taxon>
        <taxon>Ecdysozoa</taxon>
        <taxon>Nematoda</taxon>
        <taxon>Chromadorea</taxon>
        <taxon>Rhabditida</taxon>
        <taxon>Tylenchina</taxon>
        <taxon>Panagrolaimomorpha</taxon>
        <taxon>Panagrolaimoidea</taxon>
        <taxon>Panagrolaimidae</taxon>
        <taxon>Panagrolaimus</taxon>
    </lineage>
</organism>
<dbReference type="GO" id="GO:0051233">
    <property type="term" value="C:spindle midzone"/>
    <property type="evidence" value="ECO:0007669"/>
    <property type="project" value="TreeGrafter"/>
</dbReference>
<keyword evidence="6" id="KW-1185">Reference proteome</keyword>
<dbReference type="SMART" id="SM00109">
    <property type="entry name" value="C1"/>
    <property type="match status" value="1"/>
</dbReference>
<dbReference type="AlphaFoldDB" id="A0A914ZA09"/>
<dbReference type="GO" id="GO:0032154">
    <property type="term" value="C:cleavage furrow"/>
    <property type="evidence" value="ECO:0007669"/>
    <property type="project" value="TreeGrafter"/>
</dbReference>
<feature type="region of interest" description="Disordered" evidence="3">
    <location>
        <begin position="454"/>
        <end position="488"/>
    </location>
</feature>
<evidence type="ECO:0000259" key="5">
    <source>
        <dbReference type="PROSITE" id="PS50238"/>
    </source>
</evidence>
<dbReference type="GO" id="GO:0005634">
    <property type="term" value="C:nucleus"/>
    <property type="evidence" value="ECO:0007669"/>
    <property type="project" value="TreeGrafter"/>
</dbReference>
<dbReference type="SUPFAM" id="SSF48350">
    <property type="entry name" value="GTPase activation domain, GAP"/>
    <property type="match status" value="1"/>
</dbReference>
<dbReference type="Gene3D" id="1.10.555.10">
    <property type="entry name" value="Rho GTPase activation protein"/>
    <property type="match status" value="1"/>
</dbReference>
<dbReference type="InterPro" id="IPR008936">
    <property type="entry name" value="Rho_GTPase_activation_prot"/>
</dbReference>
<dbReference type="SMART" id="SM00324">
    <property type="entry name" value="RhoGAP"/>
    <property type="match status" value="1"/>
</dbReference>
<feature type="compositionally biased region" description="Polar residues" evidence="3">
    <location>
        <begin position="48"/>
        <end position="57"/>
    </location>
</feature>
<dbReference type="Pfam" id="PF00620">
    <property type="entry name" value="RhoGAP"/>
    <property type="match status" value="1"/>
</dbReference>
<dbReference type="PROSITE" id="PS50081">
    <property type="entry name" value="ZF_DAG_PE_2"/>
    <property type="match status" value="1"/>
</dbReference>
<dbReference type="GO" id="GO:0007266">
    <property type="term" value="P:Rho protein signal transduction"/>
    <property type="evidence" value="ECO:0007669"/>
    <property type="project" value="TreeGrafter"/>
</dbReference>
<dbReference type="Gene3D" id="3.30.60.20">
    <property type="match status" value="1"/>
</dbReference>
<dbReference type="PROSITE" id="PS50238">
    <property type="entry name" value="RHOGAP"/>
    <property type="match status" value="1"/>
</dbReference>
<evidence type="ECO:0000256" key="2">
    <source>
        <dbReference type="ARBA" id="ARBA00022833"/>
    </source>
</evidence>
<keyword evidence="2" id="KW-0862">Zinc</keyword>
<dbReference type="PROSITE" id="PS00479">
    <property type="entry name" value="ZF_DAG_PE_1"/>
    <property type="match status" value="1"/>
</dbReference>
<dbReference type="SUPFAM" id="SSF57889">
    <property type="entry name" value="Cysteine-rich domain"/>
    <property type="match status" value="1"/>
</dbReference>